<dbReference type="RefSeq" id="WP_167072894.1">
    <property type="nucleotide sequence ID" value="NZ_JAAOZC010000003.1"/>
</dbReference>
<feature type="transmembrane region" description="Helical" evidence="1">
    <location>
        <begin position="275"/>
        <end position="295"/>
    </location>
</feature>
<dbReference type="Pfam" id="PF01757">
    <property type="entry name" value="Acyl_transf_3"/>
    <property type="match status" value="1"/>
</dbReference>
<feature type="transmembrane region" description="Helical" evidence="1">
    <location>
        <begin position="337"/>
        <end position="358"/>
    </location>
</feature>
<feature type="transmembrane region" description="Helical" evidence="1">
    <location>
        <begin position="302"/>
        <end position="325"/>
    </location>
</feature>
<evidence type="ECO:0000313" key="4">
    <source>
        <dbReference type="EMBL" id="NIJ08072.1"/>
    </source>
</evidence>
<feature type="transmembrane region" description="Helical" evidence="1">
    <location>
        <begin position="243"/>
        <end position="263"/>
    </location>
</feature>
<dbReference type="PANTHER" id="PTHR23028:SF53">
    <property type="entry name" value="ACYL_TRANSF_3 DOMAIN-CONTAINING PROTEIN"/>
    <property type="match status" value="1"/>
</dbReference>
<feature type="domain" description="SGNH" evidence="3">
    <location>
        <begin position="417"/>
        <end position="645"/>
    </location>
</feature>
<feature type="transmembrane region" description="Helical" evidence="1">
    <location>
        <begin position="370"/>
        <end position="390"/>
    </location>
</feature>
<feature type="transmembrane region" description="Helical" evidence="1">
    <location>
        <begin position="98"/>
        <end position="117"/>
    </location>
</feature>
<accession>A0ABX0TRC4</accession>
<evidence type="ECO:0000259" key="2">
    <source>
        <dbReference type="Pfam" id="PF01757"/>
    </source>
</evidence>
<feature type="transmembrane region" description="Helical" evidence="1">
    <location>
        <begin position="129"/>
        <end position="154"/>
    </location>
</feature>
<organism evidence="4 5">
    <name type="scientific">Sphingomonas vulcanisoli</name>
    <dbReference type="NCBI Taxonomy" id="1658060"/>
    <lineage>
        <taxon>Bacteria</taxon>
        <taxon>Pseudomonadati</taxon>
        <taxon>Pseudomonadota</taxon>
        <taxon>Alphaproteobacteria</taxon>
        <taxon>Sphingomonadales</taxon>
        <taxon>Sphingomonadaceae</taxon>
        <taxon>Sphingomonas</taxon>
    </lineage>
</organism>
<reference evidence="4 5" key="1">
    <citation type="submission" date="2020-03" db="EMBL/GenBank/DDBJ databases">
        <title>Genomic Encyclopedia of Type Strains, Phase III (KMG-III): the genomes of soil and plant-associated and newly described type strains.</title>
        <authorList>
            <person name="Whitman W."/>
        </authorList>
    </citation>
    <scope>NUCLEOTIDE SEQUENCE [LARGE SCALE GENOMIC DNA]</scope>
    <source>
        <strain evidence="4 5">CECT 8804</strain>
    </source>
</reference>
<proteinExistence type="predicted"/>
<keyword evidence="1" id="KW-0472">Membrane</keyword>
<name>A0ABX0TRC4_9SPHN</name>
<dbReference type="EMBL" id="JAAOZC010000003">
    <property type="protein sequence ID" value="NIJ08072.1"/>
    <property type="molecule type" value="Genomic_DNA"/>
</dbReference>
<evidence type="ECO:0000259" key="3">
    <source>
        <dbReference type="Pfam" id="PF19040"/>
    </source>
</evidence>
<evidence type="ECO:0000313" key="5">
    <source>
        <dbReference type="Proteomes" id="UP000727456"/>
    </source>
</evidence>
<dbReference type="Proteomes" id="UP000727456">
    <property type="component" value="Unassembled WGS sequence"/>
</dbReference>
<keyword evidence="5" id="KW-1185">Reference proteome</keyword>
<dbReference type="PANTHER" id="PTHR23028">
    <property type="entry name" value="ACETYLTRANSFERASE"/>
    <property type="match status" value="1"/>
</dbReference>
<dbReference type="InterPro" id="IPR002656">
    <property type="entry name" value="Acyl_transf_3_dom"/>
</dbReference>
<feature type="domain" description="Acyltransferase 3" evidence="2">
    <location>
        <begin position="32"/>
        <end position="349"/>
    </location>
</feature>
<evidence type="ECO:0000256" key="1">
    <source>
        <dbReference type="SAM" id="Phobius"/>
    </source>
</evidence>
<protein>
    <submittedName>
        <fullName evidence="4">Peptidoglycan/LPS O-acetylase OafA/YrhL</fullName>
    </submittedName>
</protein>
<comment type="caution">
    <text evidence="4">The sequence shown here is derived from an EMBL/GenBank/DDBJ whole genome shotgun (WGS) entry which is preliminary data.</text>
</comment>
<gene>
    <name evidence="4" type="ORF">FHS31_001682</name>
</gene>
<keyword evidence="1" id="KW-1133">Transmembrane helix</keyword>
<dbReference type="InterPro" id="IPR050879">
    <property type="entry name" value="Acyltransferase_3"/>
</dbReference>
<dbReference type="InterPro" id="IPR043968">
    <property type="entry name" value="SGNH"/>
</dbReference>
<sequence length="647" mass="69939">MIGDESNSLSEGAETLPASARDFTKPHNFRSDIEGLRALAVLPVVLFHAGVPGIGGGYVGVDIFFVISGFLITGIIARQIADGRFSILDFYERRVRRIMPALFVVMAFVLAGTWILYLPSSYRQVPRSIVATLFFSSNILFWAEAGYFAAAALVKPMLHTWSLAVEEQFYLFFPLLLVLIKPLGPRARTATIAGIAIVSFALSVWLVRARPDFAFYLLPTRAWELMAGSLLAVGAIPAVRAQAVREALAAIGLALIGWAIFSFDSDTVFPGPNALFPVIGAALLIHVAPGTRVGWLLGRRPVTWIGALSYSLYLWHWPLIVFAEYATDAPLHGWDTVAVVVIAVVAAWLSLHFIEAPFRDRARIGRSRLFASAGLVSLVMIAAAGVAQIGNGWPHRFPAEVVRLDAAEHASSPMRLKCHQTGDSATRDAKPCLLGAPGVAPTMMLWGDSHGVEMSYALGERLAPRGEALAEQTLSSCAPVLGVPIKAQASCVAHNDRVLAYLRATPSIRTVVLAGFWADQVNARTPGLAAGLERTLAAIRAMGRSVILIGPVPPNPFAVPQHLAYLAEHGRLAEARGISVGELQAETAYLQPTIDRLARDGVRVVLPQSVLCPDSVCRIYTDSQPLYFDHHHLSVYGAEMVAKKVID</sequence>
<feature type="transmembrane region" description="Helical" evidence="1">
    <location>
        <begin position="189"/>
        <end position="207"/>
    </location>
</feature>
<dbReference type="Pfam" id="PF19040">
    <property type="entry name" value="SGNH"/>
    <property type="match status" value="1"/>
</dbReference>
<dbReference type="SUPFAM" id="SSF52266">
    <property type="entry name" value="SGNH hydrolase"/>
    <property type="match status" value="1"/>
</dbReference>
<keyword evidence="1" id="KW-0812">Transmembrane</keyword>
<feature type="transmembrane region" description="Helical" evidence="1">
    <location>
        <begin position="57"/>
        <end position="77"/>
    </location>
</feature>